<dbReference type="InterPro" id="IPR051552">
    <property type="entry name" value="HptR"/>
</dbReference>
<dbReference type="InterPro" id="IPR011006">
    <property type="entry name" value="CheY-like_superfamily"/>
</dbReference>
<dbReference type="PROSITE" id="PS50110">
    <property type="entry name" value="RESPONSE_REGULATORY"/>
    <property type="match status" value="1"/>
</dbReference>
<keyword evidence="2" id="KW-0963">Cytoplasm</keyword>
<dbReference type="InterPro" id="IPR020449">
    <property type="entry name" value="Tscrpt_reg_AraC-type_HTH"/>
</dbReference>
<organism evidence="11 12">
    <name type="scientific">Paenibacillus hodogayensis</name>
    <dbReference type="NCBI Taxonomy" id="279208"/>
    <lineage>
        <taxon>Bacteria</taxon>
        <taxon>Bacillati</taxon>
        <taxon>Bacillota</taxon>
        <taxon>Bacilli</taxon>
        <taxon>Bacillales</taxon>
        <taxon>Paenibacillaceae</taxon>
        <taxon>Paenibacillus</taxon>
    </lineage>
</organism>
<dbReference type="InterPro" id="IPR018060">
    <property type="entry name" value="HTH_AraC"/>
</dbReference>
<keyword evidence="12" id="KW-1185">Reference proteome</keyword>
<dbReference type="SMART" id="SM00448">
    <property type="entry name" value="REC"/>
    <property type="match status" value="1"/>
</dbReference>
<keyword evidence="4" id="KW-0902">Two-component regulatory system</keyword>
<evidence type="ECO:0000313" key="12">
    <source>
        <dbReference type="Proteomes" id="UP001589619"/>
    </source>
</evidence>
<dbReference type="Pfam" id="PF12833">
    <property type="entry name" value="HTH_18"/>
    <property type="match status" value="1"/>
</dbReference>
<dbReference type="RefSeq" id="WP_344904050.1">
    <property type="nucleotide sequence ID" value="NZ_BAAAYO010000001.1"/>
</dbReference>
<dbReference type="PROSITE" id="PS01124">
    <property type="entry name" value="HTH_ARAC_FAMILY_2"/>
    <property type="match status" value="1"/>
</dbReference>
<evidence type="ECO:0000256" key="5">
    <source>
        <dbReference type="ARBA" id="ARBA00023015"/>
    </source>
</evidence>
<evidence type="ECO:0000256" key="6">
    <source>
        <dbReference type="ARBA" id="ARBA00023125"/>
    </source>
</evidence>
<reference evidence="11 12" key="1">
    <citation type="submission" date="2024-09" db="EMBL/GenBank/DDBJ databases">
        <authorList>
            <person name="Sun Q."/>
            <person name="Mori K."/>
        </authorList>
    </citation>
    <scope>NUCLEOTIDE SEQUENCE [LARGE SCALE GENOMIC DNA]</scope>
    <source>
        <strain evidence="11 12">JCM 12520</strain>
    </source>
</reference>
<dbReference type="PANTHER" id="PTHR42713">
    <property type="entry name" value="HISTIDINE KINASE-RELATED"/>
    <property type="match status" value="1"/>
</dbReference>
<dbReference type="InterPro" id="IPR018062">
    <property type="entry name" value="HTH_AraC-typ_CS"/>
</dbReference>
<evidence type="ECO:0000256" key="8">
    <source>
        <dbReference type="PROSITE-ProRule" id="PRU00169"/>
    </source>
</evidence>
<dbReference type="Pfam" id="PF00072">
    <property type="entry name" value="Response_reg"/>
    <property type="match status" value="1"/>
</dbReference>
<proteinExistence type="predicted"/>
<dbReference type="Gene3D" id="1.10.10.60">
    <property type="entry name" value="Homeodomain-like"/>
    <property type="match status" value="2"/>
</dbReference>
<dbReference type="SUPFAM" id="SSF52172">
    <property type="entry name" value="CheY-like"/>
    <property type="match status" value="1"/>
</dbReference>
<keyword evidence="6" id="KW-0238">DNA-binding</keyword>
<dbReference type="SMART" id="SM00342">
    <property type="entry name" value="HTH_ARAC"/>
    <property type="match status" value="1"/>
</dbReference>
<dbReference type="PANTHER" id="PTHR42713:SF3">
    <property type="entry name" value="TRANSCRIPTIONAL REGULATORY PROTEIN HPTR"/>
    <property type="match status" value="1"/>
</dbReference>
<keyword evidence="5" id="KW-0805">Transcription regulation</keyword>
<keyword evidence="3 8" id="KW-0597">Phosphoprotein</keyword>
<dbReference type="InterPro" id="IPR009057">
    <property type="entry name" value="Homeodomain-like_sf"/>
</dbReference>
<dbReference type="EMBL" id="JBHMAG010000026">
    <property type="protein sequence ID" value="MFB9756686.1"/>
    <property type="molecule type" value="Genomic_DNA"/>
</dbReference>
<name>A0ABV5W8E8_9BACL</name>
<accession>A0ABV5W8E8</accession>
<evidence type="ECO:0000313" key="11">
    <source>
        <dbReference type="EMBL" id="MFB9756686.1"/>
    </source>
</evidence>
<gene>
    <name evidence="11" type="ORF">ACFFNY_34405</name>
</gene>
<comment type="subcellular location">
    <subcellularLocation>
        <location evidence="1">Cytoplasm</location>
    </subcellularLocation>
</comment>
<feature type="modified residue" description="4-aspartylphosphate" evidence="8">
    <location>
        <position position="55"/>
    </location>
</feature>
<feature type="domain" description="Response regulatory" evidence="10">
    <location>
        <begin position="3"/>
        <end position="120"/>
    </location>
</feature>
<evidence type="ECO:0000256" key="2">
    <source>
        <dbReference type="ARBA" id="ARBA00022490"/>
    </source>
</evidence>
<sequence length="501" mass="55933">MWKVLLVEDEVFVRRSLRQLVNWEEMGFTITAEAGDGREALERMREQAPDLVIADIIMPEMDGIELLKQTRSEGLDCRFVMLTCMNEFEYARQALEYGASGYLLKLSMNKQSLGEALSKVDRELAGSLRIRSQQVSESFVRFYGQMWQAIHGGGSGEAATGQGPAAAAMSFADADGKPYASVWVGSFLHGEEPFTLDDFRKLGLVSTDSRTVMHLFPHSGQTTVFVWNPASGPVGRRANGAAAPWAFACSPVSAPRDVLRVWKETLRALDRHWYESAVGGAAVPASGGAAAEEAPSLDWKTEREWIQSFEQRHMDEFRSRFRSGWSAIGRQRLPMALVKETAVRIDRTLARIAGHGGVPADSLLGCTTHRALGERLLERAERYAERWTAGAQPVTGHPEIDKALAYIHRHLHEDVTLRGLAALVTMDEAYFSSLFKKKTGVTLIHYVQQARVGQAKKLLEETVLPVSEIGERVGFPNTNYFIKIFKRWTERTPNEYRHGSS</sequence>
<evidence type="ECO:0000256" key="7">
    <source>
        <dbReference type="ARBA" id="ARBA00023163"/>
    </source>
</evidence>
<comment type="caution">
    <text evidence="11">The sequence shown here is derived from an EMBL/GenBank/DDBJ whole genome shotgun (WGS) entry which is preliminary data.</text>
</comment>
<dbReference type="InterPro" id="IPR001789">
    <property type="entry name" value="Sig_transdc_resp-reg_receiver"/>
</dbReference>
<dbReference type="SUPFAM" id="SSF46689">
    <property type="entry name" value="Homeodomain-like"/>
    <property type="match status" value="2"/>
</dbReference>
<dbReference type="Gene3D" id="3.40.50.2300">
    <property type="match status" value="1"/>
</dbReference>
<evidence type="ECO:0000256" key="1">
    <source>
        <dbReference type="ARBA" id="ARBA00004496"/>
    </source>
</evidence>
<feature type="domain" description="HTH araC/xylS-type" evidence="9">
    <location>
        <begin position="401"/>
        <end position="499"/>
    </location>
</feature>
<evidence type="ECO:0000259" key="10">
    <source>
        <dbReference type="PROSITE" id="PS50110"/>
    </source>
</evidence>
<evidence type="ECO:0000256" key="4">
    <source>
        <dbReference type="ARBA" id="ARBA00023012"/>
    </source>
</evidence>
<dbReference type="CDD" id="cd17536">
    <property type="entry name" value="REC_YesN-like"/>
    <property type="match status" value="1"/>
</dbReference>
<dbReference type="PROSITE" id="PS00041">
    <property type="entry name" value="HTH_ARAC_FAMILY_1"/>
    <property type="match status" value="1"/>
</dbReference>
<dbReference type="PRINTS" id="PR00032">
    <property type="entry name" value="HTHARAC"/>
</dbReference>
<protein>
    <submittedName>
        <fullName evidence="11">Response regulator</fullName>
    </submittedName>
</protein>
<dbReference type="Proteomes" id="UP001589619">
    <property type="component" value="Unassembled WGS sequence"/>
</dbReference>
<evidence type="ECO:0000259" key="9">
    <source>
        <dbReference type="PROSITE" id="PS01124"/>
    </source>
</evidence>
<keyword evidence="7" id="KW-0804">Transcription</keyword>
<evidence type="ECO:0000256" key="3">
    <source>
        <dbReference type="ARBA" id="ARBA00022553"/>
    </source>
</evidence>